<name>A0ACA9QTP4_9GLOM</name>
<keyword evidence="2" id="KW-1185">Reference proteome</keyword>
<evidence type="ECO:0000313" key="1">
    <source>
        <dbReference type="EMBL" id="CAG8762240.1"/>
    </source>
</evidence>
<dbReference type="EMBL" id="CAJVPW010049020">
    <property type="protein sequence ID" value="CAG8762240.1"/>
    <property type="molecule type" value="Genomic_DNA"/>
</dbReference>
<sequence length="175" mass="18042">MTTRITINVNDIAIPNNVGGGGAGANQLAVVINAGVGTANGDVRNEKVDAAGGMTNPNNHATGGAPNTVRTGADGQTDTDVNDITGLKIILPENIAQKLVRFIHFKSAIKDKGVAVDTRKSLVTIRHINYDDTANPGPGNTYPNTLGALVDDRIVLDATTGNAFVEGTTAINIAE</sequence>
<protein>
    <submittedName>
        <fullName evidence="1">17893_t:CDS:1</fullName>
    </submittedName>
</protein>
<proteinExistence type="predicted"/>
<organism evidence="1 2">
    <name type="scientific">Cetraspora pellucida</name>
    <dbReference type="NCBI Taxonomy" id="1433469"/>
    <lineage>
        <taxon>Eukaryota</taxon>
        <taxon>Fungi</taxon>
        <taxon>Fungi incertae sedis</taxon>
        <taxon>Mucoromycota</taxon>
        <taxon>Glomeromycotina</taxon>
        <taxon>Glomeromycetes</taxon>
        <taxon>Diversisporales</taxon>
        <taxon>Gigasporaceae</taxon>
        <taxon>Cetraspora</taxon>
    </lineage>
</organism>
<evidence type="ECO:0000313" key="2">
    <source>
        <dbReference type="Proteomes" id="UP000789366"/>
    </source>
</evidence>
<dbReference type="Proteomes" id="UP000789366">
    <property type="component" value="Unassembled WGS sequence"/>
</dbReference>
<comment type="caution">
    <text evidence="1">The sequence shown here is derived from an EMBL/GenBank/DDBJ whole genome shotgun (WGS) entry which is preliminary data.</text>
</comment>
<feature type="non-terminal residue" evidence="1">
    <location>
        <position position="175"/>
    </location>
</feature>
<reference evidence="1" key="1">
    <citation type="submission" date="2021-06" db="EMBL/GenBank/DDBJ databases">
        <authorList>
            <person name="Kallberg Y."/>
            <person name="Tangrot J."/>
            <person name="Rosling A."/>
        </authorList>
    </citation>
    <scope>NUCLEOTIDE SEQUENCE</scope>
    <source>
        <strain evidence="1">28 12/20/2015</strain>
    </source>
</reference>
<accession>A0ACA9QTP4</accession>
<gene>
    <name evidence="1" type="ORF">SPELUC_LOCUS15213</name>
</gene>